<protein>
    <recommendedName>
        <fullName evidence="3">C-X-C motif chemokine 16</fullName>
    </recommendedName>
    <alternativeName>
        <fullName evidence="12">Transmembrane chemokine CXCL16</fullName>
    </alternativeName>
</protein>
<dbReference type="GO" id="GO:0005615">
    <property type="term" value="C:extracellular space"/>
    <property type="evidence" value="ECO:0007669"/>
    <property type="project" value="UniProtKB-KW"/>
</dbReference>
<feature type="transmembrane region" description="Helical" evidence="14">
    <location>
        <begin position="348"/>
        <end position="370"/>
    </location>
</feature>
<comment type="similarity">
    <text evidence="2">Belongs to the intercrine alpha (chemokine CxC) family.</text>
</comment>
<dbReference type="GO" id="GO:0030307">
    <property type="term" value="P:positive regulation of cell growth"/>
    <property type="evidence" value="ECO:0007669"/>
    <property type="project" value="InterPro"/>
</dbReference>
<name>A0AAX6R0G7_HETGA</name>
<dbReference type="GO" id="GO:0034612">
    <property type="term" value="P:response to tumor necrosis factor"/>
    <property type="evidence" value="ECO:0007669"/>
    <property type="project" value="InterPro"/>
</dbReference>
<dbReference type="AlphaFoldDB" id="A0AAX6R0G7"/>
<feature type="compositionally biased region" description="Gly residues" evidence="13">
    <location>
        <begin position="1"/>
        <end position="13"/>
    </location>
</feature>
<keyword evidence="16" id="KW-1185">Reference proteome</keyword>
<dbReference type="GeneID" id="101722483"/>
<dbReference type="Proteomes" id="UP000694906">
    <property type="component" value="Unplaced"/>
</dbReference>
<evidence type="ECO:0000259" key="15">
    <source>
        <dbReference type="Pfam" id="PF20902"/>
    </source>
</evidence>
<dbReference type="PANTHER" id="PTHR14385:SF0">
    <property type="entry name" value="C-X-C MOTIF CHEMOKINE 16"/>
    <property type="match status" value="1"/>
</dbReference>
<keyword evidence="6 14" id="KW-0812">Transmembrane</keyword>
<dbReference type="RefSeq" id="XP_012932203.2">
    <property type="nucleotide sequence ID" value="XM_013076749.2"/>
</dbReference>
<keyword evidence="8 14" id="KW-1133">Transmembrane helix</keyword>
<sequence length="387" mass="41326">MRSAGGRGRGLGGLALPSPAPSSRRPVPARPDSSPPQPVLFQFRGTFLAAPSTHSGPGAGRRSSARGASPAASAGGAGSGGSVRDGASVGLEEAASARPGPAESPPEPRGTATEEAGAFAKSAAPHTLERARESGRGRLEPRTPRCPEMRPDWGPRPRALLLLVTLVVRPGDGNRSSATGGCHCSRRISSSSRPQKEFMEPLRRHTKAYNHCGVYVRFQLHSRSVCGDRGDQWVLELMSCFDRRECGRAYWENLVHQKHLSSPGTLISRATEAAPPDRTHAQKYPSSSLSFTEKPTLLLGTLSLEKEPISLKETTTSLSGYSLGVEHEAKENQKQLEEKAGATSGTSAVVPVLSLLFIVFFLTGVILYMWCKRKQPVQYSPGVTACV</sequence>
<dbReference type="GO" id="GO:0030335">
    <property type="term" value="P:positive regulation of cell migration"/>
    <property type="evidence" value="ECO:0007669"/>
    <property type="project" value="InterPro"/>
</dbReference>
<dbReference type="InterPro" id="IPR026296">
    <property type="entry name" value="CXCL16"/>
</dbReference>
<proteinExistence type="inferred from homology"/>
<feature type="compositionally biased region" description="Low complexity" evidence="13">
    <location>
        <begin position="60"/>
        <end position="74"/>
    </location>
</feature>
<dbReference type="GO" id="GO:0010818">
    <property type="term" value="P:T cell chemotaxis"/>
    <property type="evidence" value="ECO:0007669"/>
    <property type="project" value="TreeGrafter"/>
</dbReference>
<keyword evidence="5" id="KW-0202">Cytokine</keyword>
<feature type="region of interest" description="Disordered" evidence="13">
    <location>
        <begin position="175"/>
        <end position="198"/>
    </location>
</feature>
<feature type="region of interest" description="Disordered" evidence="13">
    <location>
        <begin position="1"/>
        <end position="152"/>
    </location>
</feature>
<dbReference type="GO" id="GO:0008009">
    <property type="term" value="F:chemokine activity"/>
    <property type="evidence" value="ECO:0007669"/>
    <property type="project" value="InterPro"/>
</dbReference>
<dbReference type="GO" id="GO:0005041">
    <property type="term" value="F:low-density lipoprotein particle receptor activity"/>
    <property type="evidence" value="ECO:0007669"/>
    <property type="project" value="InterPro"/>
</dbReference>
<evidence type="ECO:0000256" key="13">
    <source>
        <dbReference type="SAM" id="MobiDB-lite"/>
    </source>
</evidence>
<dbReference type="GO" id="GO:0016020">
    <property type="term" value="C:membrane"/>
    <property type="evidence" value="ECO:0007669"/>
    <property type="project" value="UniProtKB-SubCell"/>
</dbReference>
<dbReference type="PANTHER" id="PTHR14385">
    <property type="entry name" value="CXC CHEMOKINE LIGAND"/>
    <property type="match status" value="1"/>
</dbReference>
<reference evidence="17" key="1">
    <citation type="submission" date="2025-08" db="UniProtKB">
        <authorList>
            <consortium name="RefSeq"/>
        </authorList>
    </citation>
    <scope>IDENTIFICATION</scope>
</reference>
<dbReference type="GO" id="GO:0034341">
    <property type="term" value="P:response to type II interferon"/>
    <property type="evidence" value="ECO:0007669"/>
    <property type="project" value="InterPro"/>
</dbReference>
<comment type="subcellular location">
    <subcellularLocation>
        <location evidence="1">Membrane</location>
        <topology evidence="1">Single-pass type I membrane protein</topology>
    </subcellularLocation>
</comment>
<dbReference type="CTD" id="58191"/>
<evidence type="ECO:0000256" key="3">
    <source>
        <dbReference type="ARBA" id="ARBA00017995"/>
    </source>
</evidence>
<dbReference type="KEGG" id="hgl:101722483"/>
<dbReference type="Pfam" id="PF20902">
    <property type="entry name" value="CXCL16"/>
    <property type="match status" value="1"/>
</dbReference>
<evidence type="ECO:0000256" key="8">
    <source>
        <dbReference type="ARBA" id="ARBA00022989"/>
    </source>
</evidence>
<evidence type="ECO:0000256" key="2">
    <source>
        <dbReference type="ARBA" id="ARBA00010665"/>
    </source>
</evidence>
<dbReference type="GO" id="GO:0005044">
    <property type="term" value="F:scavenger receptor activity"/>
    <property type="evidence" value="ECO:0007669"/>
    <property type="project" value="InterPro"/>
</dbReference>
<evidence type="ECO:0000256" key="14">
    <source>
        <dbReference type="SAM" id="Phobius"/>
    </source>
</evidence>
<evidence type="ECO:0000256" key="1">
    <source>
        <dbReference type="ARBA" id="ARBA00004479"/>
    </source>
</evidence>
<organism evidence="16 17">
    <name type="scientific">Heterocephalus glaber</name>
    <name type="common">Naked mole rat</name>
    <dbReference type="NCBI Taxonomy" id="10181"/>
    <lineage>
        <taxon>Eukaryota</taxon>
        <taxon>Metazoa</taxon>
        <taxon>Chordata</taxon>
        <taxon>Craniata</taxon>
        <taxon>Vertebrata</taxon>
        <taxon>Euteleostomi</taxon>
        <taxon>Mammalia</taxon>
        <taxon>Eutheria</taxon>
        <taxon>Euarchontoglires</taxon>
        <taxon>Glires</taxon>
        <taxon>Rodentia</taxon>
        <taxon>Hystricomorpha</taxon>
        <taxon>Bathyergidae</taxon>
        <taxon>Heterocephalus</taxon>
    </lineage>
</organism>
<feature type="compositionally biased region" description="Basic and acidic residues" evidence="13">
    <location>
        <begin position="127"/>
        <end position="152"/>
    </location>
</feature>
<evidence type="ECO:0000256" key="6">
    <source>
        <dbReference type="ARBA" id="ARBA00022692"/>
    </source>
</evidence>
<evidence type="ECO:0000256" key="4">
    <source>
        <dbReference type="ARBA" id="ARBA00022500"/>
    </source>
</evidence>
<accession>A0AAX6R0G7</accession>
<evidence type="ECO:0000256" key="10">
    <source>
        <dbReference type="ARBA" id="ARBA00023157"/>
    </source>
</evidence>
<feature type="domain" description="C-X-C motif chemokine 16" evidence="15">
    <location>
        <begin position="171"/>
        <end position="262"/>
    </location>
</feature>
<evidence type="ECO:0000256" key="9">
    <source>
        <dbReference type="ARBA" id="ARBA00023136"/>
    </source>
</evidence>
<dbReference type="GO" id="GO:0006898">
    <property type="term" value="P:receptor-mediated endocytosis"/>
    <property type="evidence" value="ECO:0007669"/>
    <property type="project" value="InterPro"/>
</dbReference>
<gene>
    <name evidence="17" type="primary">Cxcl16</name>
</gene>
<evidence type="ECO:0000256" key="7">
    <source>
        <dbReference type="ARBA" id="ARBA00022729"/>
    </source>
</evidence>
<evidence type="ECO:0000256" key="12">
    <source>
        <dbReference type="ARBA" id="ARBA00032815"/>
    </source>
</evidence>
<dbReference type="InterPro" id="IPR048585">
    <property type="entry name" value="CXCL16_dom"/>
</dbReference>
<feature type="compositionally biased region" description="Low complexity" evidence="13">
    <location>
        <begin position="14"/>
        <end position="32"/>
    </location>
</feature>
<keyword evidence="7" id="KW-0732">Signal</keyword>
<evidence type="ECO:0000256" key="11">
    <source>
        <dbReference type="ARBA" id="ARBA00023180"/>
    </source>
</evidence>
<keyword evidence="4" id="KW-0145">Chemotaxis</keyword>
<evidence type="ECO:0000313" key="16">
    <source>
        <dbReference type="Proteomes" id="UP000694906"/>
    </source>
</evidence>
<keyword evidence="10" id="KW-1015">Disulfide bond</keyword>
<keyword evidence="11" id="KW-0325">Glycoprotein</keyword>
<keyword evidence="9 14" id="KW-0472">Membrane</keyword>
<evidence type="ECO:0000256" key="5">
    <source>
        <dbReference type="ARBA" id="ARBA00022514"/>
    </source>
</evidence>
<evidence type="ECO:0000313" key="17">
    <source>
        <dbReference type="RefSeq" id="XP_012932203.2"/>
    </source>
</evidence>